<accession>A0A2D4J866</accession>
<dbReference type="GO" id="GO:0061665">
    <property type="term" value="F:SUMO ligase activity"/>
    <property type="evidence" value="ECO:0007669"/>
    <property type="project" value="TreeGrafter"/>
</dbReference>
<reference evidence="1" key="2">
    <citation type="submission" date="2017-11" db="EMBL/GenBank/DDBJ databases">
        <title>Coralsnake Venomics: Analyses of Venom Gland Transcriptomes and Proteomes of Six Brazilian Taxa.</title>
        <authorList>
            <person name="Aird S.D."/>
            <person name="Jorge da Silva N."/>
            <person name="Qiu L."/>
            <person name="Villar-Briones A."/>
            <person name="Aparecida-Saddi V."/>
            <person name="Campos-Telles M.P."/>
            <person name="Grau M."/>
            <person name="Mikheyev A.S."/>
        </authorList>
    </citation>
    <scope>NUCLEOTIDE SEQUENCE</scope>
    <source>
        <tissue evidence="1">Venom_gland</tissue>
    </source>
</reference>
<organism evidence="1">
    <name type="scientific">Micrurus lemniscatus lemniscatus</name>
    <dbReference type="NCBI Taxonomy" id="129467"/>
    <lineage>
        <taxon>Eukaryota</taxon>
        <taxon>Metazoa</taxon>
        <taxon>Chordata</taxon>
        <taxon>Craniata</taxon>
        <taxon>Vertebrata</taxon>
        <taxon>Euteleostomi</taxon>
        <taxon>Lepidosauria</taxon>
        <taxon>Squamata</taxon>
        <taxon>Bifurcata</taxon>
        <taxon>Unidentata</taxon>
        <taxon>Episquamata</taxon>
        <taxon>Toxicofera</taxon>
        <taxon>Serpentes</taxon>
        <taxon>Colubroidea</taxon>
        <taxon>Elapidae</taxon>
        <taxon>Elapinae</taxon>
        <taxon>Micrurus</taxon>
    </lineage>
</organism>
<evidence type="ECO:0008006" key="2">
    <source>
        <dbReference type="Google" id="ProtNLM"/>
    </source>
</evidence>
<dbReference type="EMBL" id="IACK01157042">
    <property type="protein sequence ID" value="LAA92695.1"/>
    <property type="molecule type" value="Transcribed_RNA"/>
</dbReference>
<proteinExistence type="predicted"/>
<protein>
    <recommendedName>
        <fullName evidence="2">DUF4371 domain-containing protein</fullName>
    </recommendedName>
</protein>
<dbReference type="PANTHER" id="PTHR46880:SF8">
    <property type="entry name" value="E3 SUMO-PROTEIN LIGASE KIAA1586"/>
    <property type="match status" value="1"/>
</dbReference>
<dbReference type="PANTHER" id="PTHR46880">
    <property type="entry name" value="RAS-ASSOCIATING DOMAIN-CONTAINING PROTEIN"/>
    <property type="match status" value="1"/>
</dbReference>
<sequence>MKEHFTSKAHTICSDNLKQGEQDALTKSVDKMSDKYLATTCRVFLIVYSLAQRCKPFSDIEGQVELQTVMGVDLGVGLHSRPTAVKIVDFIAKEIKTKMFNSIIEQNLKICLIIDEASTLS</sequence>
<dbReference type="AlphaFoldDB" id="A0A2D4J866"/>
<reference evidence="1" key="1">
    <citation type="submission" date="2017-07" db="EMBL/GenBank/DDBJ databases">
        <authorList>
            <person name="Mikheyev A."/>
            <person name="Grau M."/>
        </authorList>
    </citation>
    <scope>NUCLEOTIDE SEQUENCE</scope>
    <source>
        <tissue evidence="1">Venom_gland</tissue>
    </source>
</reference>
<evidence type="ECO:0000313" key="1">
    <source>
        <dbReference type="EMBL" id="LAA92695.1"/>
    </source>
</evidence>
<dbReference type="GO" id="GO:0016925">
    <property type="term" value="P:protein sumoylation"/>
    <property type="evidence" value="ECO:0007669"/>
    <property type="project" value="TreeGrafter"/>
</dbReference>
<name>A0A2D4J866_MICLE</name>